<keyword evidence="3" id="KW-1185">Reference proteome</keyword>
<dbReference type="SUPFAM" id="SSF56112">
    <property type="entry name" value="Protein kinase-like (PK-like)"/>
    <property type="match status" value="1"/>
</dbReference>
<sequence>MCLCVWLIESKTKAILVPNEQYLKENVKTLCSTMKQEIAVGLFVEEERDVYMIERKDTIVDIIRMQQQADRWQSLTVDLIDCGPGSREGDNYMSIIKRVVANCRATSFDGRKHVFKISLIFKRQITNPNRRRLFRCDAAFENEITAYASIVPILQRISPYDLPYPKCLTAGSDVNGDRIVLEDLTISGYAMVDRRVGLSFEHCIAVMKELAKLHAVSLAFKHGQPHEYADACAKVREIVYCPEAADFYTHSLESSLRGALDSLRYSNSDGDLDEPIRAIEGLTGRLYRIMSGLVCDGVDDAWRVICHGDTWVNNLMFSADGRRVKLIDLQTMRCTTPVLDILHLLYTSTELAMRRQHITDLLLQYRRTLLDALEEHFCAYDDPATVATLLHHFADEFSYQRLRAEYDRCLPYGLGIAMWLLPAVTFNPDQIPDLDAVTINDFKTKNHEKKIAQMVSVDYHTRMRDIALEMHDQGVLQRLKRGIGCI</sequence>
<evidence type="ECO:0000259" key="1">
    <source>
        <dbReference type="SMART" id="SM00587"/>
    </source>
</evidence>
<dbReference type="InterPro" id="IPR004119">
    <property type="entry name" value="EcKL"/>
</dbReference>
<dbReference type="AlphaFoldDB" id="A0A182Q4U7"/>
<accession>A0A182Q4U7</accession>
<dbReference type="EMBL" id="AXCN02001555">
    <property type="status" value="NOT_ANNOTATED_CDS"/>
    <property type="molecule type" value="Genomic_DNA"/>
</dbReference>
<dbReference type="Proteomes" id="UP000075886">
    <property type="component" value="Unassembled WGS sequence"/>
</dbReference>
<proteinExistence type="predicted"/>
<protein>
    <recommendedName>
        <fullName evidence="1">CHK kinase-like domain-containing protein</fullName>
    </recommendedName>
</protein>
<dbReference type="PANTHER" id="PTHR11012:SF47">
    <property type="entry name" value="GH22833P"/>
    <property type="match status" value="1"/>
</dbReference>
<dbReference type="EnsemblMetazoa" id="AFAF003103-RA">
    <property type="protein sequence ID" value="AFAF003103-PA"/>
    <property type="gene ID" value="AFAF003103"/>
</dbReference>
<dbReference type="SMART" id="SM00587">
    <property type="entry name" value="CHK"/>
    <property type="match status" value="1"/>
</dbReference>
<organism evidence="2 3">
    <name type="scientific">Anopheles farauti</name>
    <dbReference type="NCBI Taxonomy" id="69004"/>
    <lineage>
        <taxon>Eukaryota</taxon>
        <taxon>Metazoa</taxon>
        <taxon>Ecdysozoa</taxon>
        <taxon>Arthropoda</taxon>
        <taxon>Hexapoda</taxon>
        <taxon>Insecta</taxon>
        <taxon>Pterygota</taxon>
        <taxon>Neoptera</taxon>
        <taxon>Endopterygota</taxon>
        <taxon>Diptera</taxon>
        <taxon>Nematocera</taxon>
        <taxon>Culicoidea</taxon>
        <taxon>Culicidae</taxon>
        <taxon>Anophelinae</taxon>
        <taxon>Anopheles</taxon>
    </lineage>
</organism>
<dbReference type="Pfam" id="PF02958">
    <property type="entry name" value="EcKL"/>
    <property type="match status" value="1"/>
</dbReference>
<dbReference type="InterPro" id="IPR011009">
    <property type="entry name" value="Kinase-like_dom_sf"/>
</dbReference>
<reference evidence="2" key="2">
    <citation type="submission" date="2020-05" db="UniProtKB">
        <authorList>
            <consortium name="EnsemblMetazoa"/>
        </authorList>
    </citation>
    <scope>IDENTIFICATION</scope>
    <source>
        <strain evidence="2">FAR1</strain>
    </source>
</reference>
<dbReference type="STRING" id="69004.A0A182Q4U7"/>
<dbReference type="InterPro" id="IPR015897">
    <property type="entry name" value="CHK_kinase-like"/>
</dbReference>
<dbReference type="PANTHER" id="PTHR11012">
    <property type="entry name" value="PROTEIN KINASE-LIKE DOMAIN-CONTAINING"/>
    <property type="match status" value="1"/>
</dbReference>
<dbReference type="Gene3D" id="3.90.1200.10">
    <property type="match status" value="1"/>
</dbReference>
<feature type="domain" description="CHK kinase-like" evidence="1">
    <location>
        <begin position="179"/>
        <end position="375"/>
    </location>
</feature>
<name>A0A182Q4U7_9DIPT</name>
<evidence type="ECO:0000313" key="3">
    <source>
        <dbReference type="Proteomes" id="UP000075886"/>
    </source>
</evidence>
<dbReference type="VEuPathDB" id="VectorBase:AFAF003103"/>
<evidence type="ECO:0000313" key="2">
    <source>
        <dbReference type="EnsemblMetazoa" id="AFAF003103-PA"/>
    </source>
</evidence>
<reference evidence="3" key="1">
    <citation type="submission" date="2014-01" db="EMBL/GenBank/DDBJ databases">
        <title>The Genome Sequence of Anopheles farauti FAR1 (V2).</title>
        <authorList>
            <consortium name="The Broad Institute Genomics Platform"/>
            <person name="Neafsey D.E."/>
            <person name="Besansky N."/>
            <person name="Howell P."/>
            <person name="Walton C."/>
            <person name="Young S.K."/>
            <person name="Zeng Q."/>
            <person name="Gargeya S."/>
            <person name="Fitzgerald M."/>
            <person name="Haas B."/>
            <person name="Abouelleil A."/>
            <person name="Allen A.W."/>
            <person name="Alvarado L."/>
            <person name="Arachchi H.M."/>
            <person name="Berlin A.M."/>
            <person name="Chapman S.B."/>
            <person name="Gainer-Dewar J."/>
            <person name="Goldberg J."/>
            <person name="Griggs A."/>
            <person name="Gujja S."/>
            <person name="Hansen M."/>
            <person name="Howarth C."/>
            <person name="Imamovic A."/>
            <person name="Ireland A."/>
            <person name="Larimer J."/>
            <person name="McCowan C."/>
            <person name="Murphy C."/>
            <person name="Pearson M."/>
            <person name="Poon T.W."/>
            <person name="Priest M."/>
            <person name="Roberts A."/>
            <person name="Saif S."/>
            <person name="Shea T."/>
            <person name="Sisk P."/>
            <person name="Sykes S."/>
            <person name="Wortman J."/>
            <person name="Nusbaum C."/>
            <person name="Birren B."/>
        </authorList>
    </citation>
    <scope>NUCLEOTIDE SEQUENCE [LARGE SCALE GENOMIC DNA]</scope>
    <source>
        <strain evidence="3">FAR1</strain>
    </source>
</reference>